<gene>
    <name evidence="2" type="ORF">EYF80_011151</name>
</gene>
<keyword evidence="3" id="KW-1185">Reference proteome</keyword>
<proteinExistence type="predicted"/>
<feature type="compositionally biased region" description="Basic and acidic residues" evidence="1">
    <location>
        <begin position="1"/>
        <end position="16"/>
    </location>
</feature>
<organism evidence="2 3">
    <name type="scientific">Liparis tanakae</name>
    <name type="common">Tanaka's snailfish</name>
    <dbReference type="NCBI Taxonomy" id="230148"/>
    <lineage>
        <taxon>Eukaryota</taxon>
        <taxon>Metazoa</taxon>
        <taxon>Chordata</taxon>
        <taxon>Craniata</taxon>
        <taxon>Vertebrata</taxon>
        <taxon>Euteleostomi</taxon>
        <taxon>Actinopterygii</taxon>
        <taxon>Neopterygii</taxon>
        <taxon>Teleostei</taxon>
        <taxon>Neoteleostei</taxon>
        <taxon>Acanthomorphata</taxon>
        <taxon>Eupercaria</taxon>
        <taxon>Perciformes</taxon>
        <taxon>Cottioidei</taxon>
        <taxon>Cottales</taxon>
        <taxon>Liparidae</taxon>
        <taxon>Liparis</taxon>
    </lineage>
</organism>
<name>A0A4Z2IKX2_9TELE</name>
<evidence type="ECO:0000313" key="3">
    <source>
        <dbReference type="Proteomes" id="UP000314294"/>
    </source>
</evidence>
<evidence type="ECO:0000313" key="2">
    <source>
        <dbReference type="EMBL" id="TNN78556.1"/>
    </source>
</evidence>
<reference evidence="2 3" key="1">
    <citation type="submission" date="2019-03" db="EMBL/GenBank/DDBJ databases">
        <title>First draft genome of Liparis tanakae, snailfish: a comprehensive survey of snailfish specific genes.</title>
        <authorList>
            <person name="Kim W."/>
            <person name="Song I."/>
            <person name="Jeong J.-H."/>
            <person name="Kim D."/>
            <person name="Kim S."/>
            <person name="Ryu S."/>
            <person name="Song J.Y."/>
            <person name="Lee S.K."/>
        </authorList>
    </citation>
    <scope>NUCLEOTIDE SEQUENCE [LARGE SCALE GENOMIC DNA]</scope>
    <source>
        <tissue evidence="2">Muscle</tissue>
    </source>
</reference>
<evidence type="ECO:0000256" key="1">
    <source>
        <dbReference type="SAM" id="MobiDB-lite"/>
    </source>
</evidence>
<protein>
    <submittedName>
        <fullName evidence="2">Uncharacterized protein</fullName>
    </submittedName>
</protein>
<feature type="region of interest" description="Disordered" evidence="1">
    <location>
        <begin position="1"/>
        <end position="24"/>
    </location>
</feature>
<dbReference type="AlphaFoldDB" id="A0A4Z2IKX2"/>
<dbReference type="EMBL" id="SRLO01000072">
    <property type="protein sequence ID" value="TNN78556.1"/>
    <property type="molecule type" value="Genomic_DNA"/>
</dbReference>
<dbReference type="Proteomes" id="UP000314294">
    <property type="component" value="Unassembled WGS sequence"/>
</dbReference>
<comment type="caution">
    <text evidence="2">The sequence shown here is derived from an EMBL/GenBank/DDBJ whole genome shotgun (WGS) entry which is preliminary data.</text>
</comment>
<sequence>MGSQRSRAEIGRRSGDENDWPGGRKVQASRARLLGDTGFLSIDLPPLTCLVHSKESPCPNSLRPLLGLDHQYLYKPNIIGFYNLTAGSYCLHTKKVTGEKKGGRTETEVASAEKRRSESTLKLLSILLNIRTPDTYQAAARFHADPDADAELLRLVDRPRLDSRTEHRSPAGAEEELAAERGFTRSYFSQDSGGASDFGGMFHRVFGPSLRLQDLELSAGFLGAKADIREGRHKR</sequence>
<accession>A0A4Z2IKX2</accession>